<keyword evidence="1" id="KW-0812">Transmembrane</keyword>
<proteinExistence type="predicted"/>
<name>A0ABP7UWA1_9BACT</name>
<reference evidence="3" key="1">
    <citation type="journal article" date="2019" name="Int. J. Syst. Evol. Microbiol.">
        <title>The Global Catalogue of Microorganisms (GCM) 10K type strain sequencing project: providing services to taxonomists for standard genome sequencing and annotation.</title>
        <authorList>
            <consortium name="The Broad Institute Genomics Platform"/>
            <consortium name="The Broad Institute Genome Sequencing Center for Infectious Disease"/>
            <person name="Wu L."/>
            <person name="Ma J."/>
        </authorList>
    </citation>
    <scope>NUCLEOTIDE SEQUENCE [LARGE SCALE GENOMIC DNA]</scope>
    <source>
        <strain evidence="3">JCM 17225</strain>
    </source>
</reference>
<gene>
    <name evidence="2" type="ORF">GCM10022409_46800</name>
</gene>
<keyword evidence="3" id="KW-1185">Reference proteome</keyword>
<dbReference type="Proteomes" id="UP001501469">
    <property type="component" value="Unassembled WGS sequence"/>
</dbReference>
<dbReference type="EMBL" id="BAABDK010000035">
    <property type="protein sequence ID" value="GAA4054384.1"/>
    <property type="molecule type" value="Genomic_DNA"/>
</dbReference>
<sequence length="79" mass="8989">MPGLGEGATIEHYDYNLQATLYSGPLVAVRFIIIGVQKPRLKRLKRPPEVWQVEATPTPGCIEQGRKKYLRLLKAFTQH</sequence>
<organism evidence="2 3">
    <name type="scientific">Hymenobacter glaciei</name>
    <dbReference type="NCBI Taxonomy" id="877209"/>
    <lineage>
        <taxon>Bacteria</taxon>
        <taxon>Pseudomonadati</taxon>
        <taxon>Bacteroidota</taxon>
        <taxon>Cytophagia</taxon>
        <taxon>Cytophagales</taxon>
        <taxon>Hymenobacteraceae</taxon>
        <taxon>Hymenobacter</taxon>
    </lineage>
</organism>
<keyword evidence="1" id="KW-1133">Transmembrane helix</keyword>
<evidence type="ECO:0000256" key="1">
    <source>
        <dbReference type="SAM" id="Phobius"/>
    </source>
</evidence>
<feature type="transmembrane region" description="Helical" evidence="1">
    <location>
        <begin position="20"/>
        <end position="36"/>
    </location>
</feature>
<accession>A0ABP7UWA1</accession>
<comment type="caution">
    <text evidence="2">The sequence shown here is derived from an EMBL/GenBank/DDBJ whole genome shotgun (WGS) entry which is preliminary data.</text>
</comment>
<evidence type="ECO:0000313" key="3">
    <source>
        <dbReference type="Proteomes" id="UP001501469"/>
    </source>
</evidence>
<keyword evidence="1" id="KW-0472">Membrane</keyword>
<protein>
    <submittedName>
        <fullName evidence="2">Uncharacterized protein</fullName>
    </submittedName>
</protein>
<evidence type="ECO:0000313" key="2">
    <source>
        <dbReference type="EMBL" id="GAA4054384.1"/>
    </source>
</evidence>